<organism evidence="3 4">
    <name type="scientific">Rhizoctonia solani</name>
    <dbReference type="NCBI Taxonomy" id="456999"/>
    <lineage>
        <taxon>Eukaryota</taxon>
        <taxon>Fungi</taxon>
        <taxon>Dikarya</taxon>
        <taxon>Basidiomycota</taxon>
        <taxon>Agaricomycotina</taxon>
        <taxon>Agaricomycetes</taxon>
        <taxon>Cantharellales</taxon>
        <taxon>Ceratobasidiaceae</taxon>
        <taxon>Rhizoctonia</taxon>
    </lineage>
</organism>
<feature type="transmembrane region" description="Helical" evidence="1">
    <location>
        <begin position="490"/>
        <end position="510"/>
    </location>
</feature>
<evidence type="ECO:0000259" key="2">
    <source>
        <dbReference type="Pfam" id="PF02364"/>
    </source>
</evidence>
<feature type="transmembrane region" description="Helical" evidence="1">
    <location>
        <begin position="426"/>
        <end position="453"/>
    </location>
</feature>
<dbReference type="Pfam" id="PF02364">
    <property type="entry name" value="Glucan_synthase"/>
    <property type="match status" value="3"/>
</dbReference>
<name>A0A8H3GGU1_9AGAM</name>
<accession>A0A8H3GGU1</accession>
<evidence type="ECO:0000256" key="1">
    <source>
        <dbReference type="SAM" id="Phobius"/>
    </source>
</evidence>
<proteinExistence type="predicted"/>
<feature type="transmembrane region" description="Helical" evidence="1">
    <location>
        <begin position="382"/>
        <end position="406"/>
    </location>
</feature>
<dbReference type="AlphaFoldDB" id="A0A8H3GGU1"/>
<dbReference type="OrthoDB" id="1713558at2759"/>
<feature type="transmembrane region" description="Helical" evidence="1">
    <location>
        <begin position="460"/>
        <end position="478"/>
    </location>
</feature>
<dbReference type="Proteomes" id="UP000663831">
    <property type="component" value="Unassembled WGS sequence"/>
</dbReference>
<dbReference type="GO" id="GO:0005886">
    <property type="term" value="C:plasma membrane"/>
    <property type="evidence" value="ECO:0007669"/>
    <property type="project" value="TreeGrafter"/>
</dbReference>
<dbReference type="GO" id="GO:0051278">
    <property type="term" value="P:fungal-type cell wall polysaccharide biosynthetic process"/>
    <property type="evidence" value="ECO:0007669"/>
    <property type="project" value="TreeGrafter"/>
</dbReference>
<evidence type="ECO:0000313" key="4">
    <source>
        <dbReference type="Proteomes" id="UP000663831"/>
    </source>
</evidence>
<feature type="transmembrane region" description="Helical" evidence="1">
    <location>
        <begin position="312"/>
        <end position="332"/>
    </location>
</feature>
<gene>
    <name evidence="3" type="ORF">RDB_LOCUS64140</name>
</gene>
<feature type="transmembrane region" description="Helical" evidence="1">
    <location>
        <begin position="162"/>
        <end position="185"/>
    </location>
</feature>
<keyword evidence="1" id="KW-1133">Transmembrane helix</keyword>
<dbReference type="GO" id="GO:0006075">
    <property type="term" value="P:(1-&gt;3)-beta-D-glucan biosynthetic process"/>
    <property type="evidence" value="ECO:0007669"/>
    <property type="project" value="InterPro"/>
</dbReference>
<sequence>MARRKFKFVVSMQRYSKFNKEEQENAEYLLRAYLDLHIAYLDEEPAKKEGGESWLFSALIDDHSEFVPETGRRRPKLRTGLPGYPILGDGKSDNQNHAIIFYCGEYLQLIDANQDNYLEERLKIRNVLGEFEDFQTSNQSLYAGREYYYLGMQPPIDRFLTFYYGHPGFHLNNILVLFLVQVFIISSRSRSRFLSANTPMLSGQSGCYNLDPAFQWIKCCIIPIFLVFMTAFLRLFIQELTERGAGRAVLCLAKHYLPLSPMFEVFATQTPPNSILVNMSFGGARYNTTGRGLATTHISFSILYSGFVGPSIYLGMYTLIMLLYVTVVIWVWHLIYFWISVATLVGAPFLFNPPSILITGYKKKRLGHPSEKLSSDVPCAGWRAVLLSEIIAPLCLAVIFTIAHLFVKSFPQDGAYPPSPLVRLVIVPLGPIVWNTAVLLVQFLFLLTIGLMLNQCCPRFGAVMAVGLIALFEFLWLLESWSSAHAVLRLIAIIFTQRAIQKILICVFISREFKHGETNRAWWTGQ</sequence>
<keyword evidence="1" id="KW-0812">Transmembrane</keyword>
<feature type="domain" description="Glycosyl transferase 48" evidence="2">
    <location>
        <begin position="145"/>
        <end position="354"/>
    </location>
</feature>
<feature type="transmembrane region" description="Helical" evidence="1">
    <location>
        <begin position="338"/>
        <end position="361"/>
    </location>
</feature>
<keyword evidence="1" id="KW-0472">Membrane</keyword>
<feature type="domain" description="Glycosyl transferase 48" evidence="2">
    <location>
        <begin position="1"/>
        <end position="142"/>
    </location>
</feature>
<dbReference type="PANTHER" id="PTHR12741">
    <property type="entry name" value="LYST-INTERACTING PROTEIN LIP5 DOPAMINE RESPONSIVE PROTEIN DRG-1"/>
    <property type="match status" value="1"/>
</dbReference>
<dbReference type="EMBL" id="CAJMWV010001919">
    <property type="protein sequence ID" value="CAE6449323.1"/>
    <property type="molecule type" value="Genomic_DNA"/>
</dbReference>
<protein>
    <recommendedName>
        <fullName evidence="2">Glycosyl transferase 48 domain-containing protein</fullName>
    </recommendedName>
</protein>
<dbReference type="PANTHER" id="PTHR12741:SF48">
    <property type="entry name" value="1,3-BETA-GLUCAN SYNTHASE COMPONENT FKS1-RELATED"/>
    <property type="match status" value="1"/>
</dbReference>
<dbReference type="GO" id="GO:0003843">
    <property type="term" value="F:1,3-beta-D-glucan synthase activity"/>
    <property type="evidence" value="ECO:0007669"/>
    <property type="project" value="InterPro"/>
</dbReference>
<comment type="caution">
    <text evidence="3">The sequence shown here is derived from an EMBL/GenBank/DDBJ whole genome shotgun (WGS) entry which is preliminary data.</text>
</comment>
<dbReference type="GO" id="GO:0000148">
    <property type="term" value="C:1,3-beta-D-glucan synthase complex"/>
    <property type="evidence" value="ECO:0007669"/>
    <property type="project" value="InterPro"/>
</dbReference>
<evidence type="ECO:0000313" key="3">
    <source>
        <dbReference type="EMBL" id="CAE6449323.1"/>
    </source>
</evidence>
<reference evidence="3" key="1">
    <citation type="submission" date="2021-01" db="EMBL/GenBank/DDBJ databases">
        <authorList>
            <person name="Kaushik A."/>
        </authorList>
    </citation>
    <scope>NUCLEOTIDE SEQUENCE</scope>
    <source>
        <strain evidence="3">AG3-1AP</strain>
    </source>
</reference>
<feature type="domain" description="Glycosyl transferase 48" evidence="2">
    <location>
        <begin position="358"/>
        <end position="451"/>
    </location>
</feature>
<dbReference type="InterPro" id="IPR003440">
    <property type="entry name" value="Glyco_trans_48_dom"/>
</dbReference>
<feature type="transmembrane region" description="Helical" evidence="1">
    <location>
        <begin position="213"/>
        <end position="237"/>
    </location>
</feature>